<evidence type="ECO:0000259" key="4">
    <source>
        <dbReference type="Pfam" id="PF02678"/>
    </source>
</evidence>
<comment type="similarity">
    <text evidence="1 3">Belongs to the pirin family.</text>
</comment>
<dbReference type="PANTHER" id="PTHR43212:SF3">
    <property type="entry name" value="QUERCETIN 2,3-DIOXYGENASE"/>
    <property type="match status" value="1"/>
</dbReference>
<gene>
    <name evidence="6" type="ORF">AMS66_21785</name>
</gene>
<dbReference type="PATRIC" id="fig|1705561.3.peg.4548"/>
<evidence type="ECO:0000256" key="3">
    <source>
        <dbReference type="RuleBase" id="RU003457"/>
    </source>
</evidence>
<dbReference type="Proteomes" id="UP000037688">
    <property type="component" value="Unassembled WGS sequence"/>
</dbReference>
<dbReference type="EMBL" id="LITU01000070">
    <property type="protein sequence ID" value="KOY14582.1"/>
    <property type="molecule type" value="Genomic_DNA"/>
</dbReference>
<sequence>MINVIPSDSRSSFDRGWLRGNHSFSFGEYQDPENTAFGPMRVANDDVIAPGRGFGAHPHSDMEIVSIVLNGKLRHEDNLGNVAVTSFGGIQRMSAGTGMIHTEHNASDTEEVRILQLWFMPYTKGLEPSYETTSFDPDALAGALVPVVSPEGGARVASIHQDMTIYLGRLAKGQTLTYEQAEDRRMYIFAIEGKLGLNGEYQLNEGDTARVEQTTSMNLDVSEDAFYMLIDLP</sequence>
<dbReference type="Pfam" id="PF02678">
    <property type="entry name" value="Pirin"/>
    <property type="match status" value="1"/>
</dbReference>
<comment type="caution">
    <text evidence="6">The sequence shown here is derived from an EMBL/GenBank/DDBJ whole genome shotgun (WGS) entry which is preliminary data.</text>
</comment>
<dbReference type="OrthoDB" id="321327at2"/>
<dbReference type="CDD" id="cd02910">
    <property type="entry name" value="cupin_Yhhw_N"/>
    <property type="match status" value="1"/>
</dbReference>
<dbReference type="Gene3D" id="2.60.120.10">
    <property type="entry name" value="Jelly Rolls"/>
    <property type="match status" value="2"/>
</dbReference>
<dbReference type="SUPFAM" id="SSF51182">
    <property type="entry name" value="RmlC-like cupins"/>
    <property type="match status" value="1"/>
</dbReference>
<name>A0A0M9BMY0_9BACL</name>
<dbReference type="InterPro" id="IPR012093">
    <property type="entry name" value="Pirin"/>
</dbReference>
<dbReference type="GO" id="GO:0046872">
    <property type="term" value="F:metal ion binding"/>
    <property type="evidence" value="ECO:0007669"/>
    <property type="project" value="UniProtKB-KW"/>
</dbReference>
<feature type="binding site" evidence="2">
    <location>
        <position position="59"/>
    </location>
    <ligand>
        <name>Fe cation</name>
        <dbReference type="ChEBI" id="CHEBI:24875"/>
    </ligand>
</feature>
<keyword evidence="2" id="KW-0479">Metal-binding</keyword>
<evidence type="ECO:0000313" key="6">
    <source>
        <dbReference type="EMBL" id="KOY14582.1"/>
    </source>
</evidence>
<evidence type="ECO:0000256" key="1">
    <source>
        <dbReference type="ARBA" id="ARBA00008416"/>
    </source>
</evidence>
<dbReference type="AlphaFoldDB" id="A0A0M9BMY0"/>
<keyword evidence="7" id="KW-1185">Reference proteome</keyword>
<keyword evidence="2" id="KW-0408">Iron</keyword>
<feature type="binding site" evidence="2">
    <location>
        <position position="101"/>
    </location>
    <ligand>
        <name>Fe cation</name>
        <dbReference type="ChEBI" id="CHEBI:24875"/>
    </ligand>
</feature>
<dbReference type="PANTHER" id="PTHR43212">
    <property type="entry name" value="QUERCETIN 2,3-DIOXYGENASE"/>
    <property type="match status" value="1"/>
</dbReference>
<dbReference type="RefSeq" id="WP_053782772.1">
    <property type="nucleotide sequence ID" value="NZ_LITU01000070.1"/>
</dbReference>
<feature type="domain" description="Quercetin 2,3-dioxygenase C-terminal cupin" evidence="5">
    <location>
        <begin position="147"/>
        <end position="232"/>
    </location>
</feature>
<evidence type="ECO:0000313" key="7">
    <source>
        <dbReference type="Proteomes" id="UP000037688"/>
    </source>
</evidence>
<organism evidence="6 7">
    <name type="scientific">Paenibacillus xylanivorans</name>
    <dbReference type="NCBI Taxonomy" id="1705561"/>
    <lineage>
        <taxon>Bacteria</taxon>
        <taxon>Bacillati</taxon>
        <taxon>Bacillota</taxon>
        <taxon>Bacilli</taxon>
        <taxon>Bacillales</taxon>
        <taxon>Paenibacillaceae</taxon>
        <taxon>Paenibacillus</taxon>
    </lineage>
</organism>
<evidence type="ECO:0000259" key="5">
    <source>
        <dbReference type="Pfam" id="PF17954"/>
    </source>
</evidence>
<protein>
    <submittedName>
        <fullName evidence="6">Pirin</fullName>
    </submittedName>
</protein>
<dbReference type="InterPro" id="IPR014710">
    <property type="entry name" value="RmlC-like_jellyroll"/>
</dbReference>
<comment type="cofactor">
    <cofactor evidence="2">
        <name>Fe cation</name>
        <dbReference type="ChEBI" id="CHEBI:24875"/>
    </cofactor>
    <text evidence="2">Binds 1 Fe cation per subunit.</text>
</comment>
<feature type="domain" description="Pirin N-terminal" evidence="4">
    <location>
        <begin position="12"/>
        <end position="118"/>
    </location>
</feature>
<feature type="binding site" evidence="2">
    <location>
        <position position="57"/>
    </location>
    <ligand>
        <name>Fe cation</name>
        <dbReference type="ChEBI" id="CHEBI:24875"/>
    </ligand>
</feature>
<dbReference type="Pfam" id="PF17954">
    <property type="entry name" value="Pirin_C_2"/>
    <property type="match status" value="1"/>
</dbReference>
<reference evidence="6 7" key="1">
    <citation type="submission" date="2015-08" db="EMBL/GenBank/DDBJ databases">
        <title>Draft genome sequence of cellulolytic and xylanolytic Paenibacillus sp. A59, isolated from a decaying forest soil from Patagonia, Argentina.</title>
        <authorList>
            <person name="Ghio S."/>
            <person name="Caceres A.M."/>
            <person name="Talia P."/>
            <person name="Grasso D."/>
            <person name="Campos E."/>
        </authorList>
    </citation>
    <scope>NUCLEOTIDE SEQUENCE [LARGE SCALE GENOMIC DNA]</scope>
    <source>
        <strain evidence="6 7">A59</strain>
    </source>
</reference>
<dbReference type="InterPro" id="IPR041602">
    <property type="entry name" value="Quercetinase_C"/>
</dbReference>
<feature type="binding site" evidence="2">
    <location>
        <position position="103"/>
    </location>
    <ligand>
        <name>Fe cation</name>
        <dbReference type="ChEBI" id="CHEBI:24875"/>
    </ligand>
</feature>
<evidence type="ECO:0000256" key="2">
    <source>
        <dbReference type="PIRSR" id="PIRSR006232-1"/>
    </source>
</evidence>
<dbReference type="PIRSF" id="PIRSF006232">
    <property type="entry name" value="Pirin"/>
    <property type="match status" value="1"/>
</dbReference>
<dbReference type="InterPro" id="IPR003829">
    <property type="entry name" value="Pirin_N_dom"/>
</dbReference>
<dbReference type="InterPro" id="IPR011051">
    <property type="entry name" value="RmlC_Cupin_sf"/>
</dbReference>
<proteinExistence type="inferred from homology"/>
<accession>A0A0M9BMY0</accession>